<dbReference type="PANTHER" id="PTHR30349">
    <property type="entry name" value="PHAGE INTEGRASE-RELATED"/>
    <property type="match status" value="1"/>
</dbReference>
<dbReference type="InterPro" id="IPR010998">
    <property type="entry name" value="Integrase_recombinase_N"/>
</dbReference>
<dbReference type="Gene3D" id="1.10.150.130">
    <property type="match status" value="1"/>
</dbReference>
<evidence type="ECO:0000256" key="2">
    <source>
        <dbReference type="ARBA" id="ARBA00022908"/>
    </source>
</evidence>
<comment type="caution">
    <text evidence="6">The sequence shown here is derived from an EMBL/GenBank/DDBJ whole genome shotgun (WGS) entry which is preliminary data.</text>
</comment>
<evidence type="ECO:0000256" key="3">
    <source>
        <dbReference type="ARBA" id="ARBA00023125"/>
    </source>
</evidence>
<organism evidence="6 7">
    <name type="scientific">Acuticoccus sediminis</name>
    <dbReference type="NCBI Taxonomy" id="2184697"/>
    <lineage>
        <taxon>Bacteria</taxon>
        <taxon>Pseudomonadati</taxon>
        <taxon>Pseudomonadota</taxon>
        <taxon>Alphaproteobacteria</taxon>
        <taxon>Hyphomicrobiales</taxon>
        <taxon>Amorphaceae</taxon>
        <taxon>Acuticoccus</taxon>
    </lineage>
</organism>
<keyword evidence="4" id="KW-0233">DNA recombination</keyword>
<dbReference type="PROSITE" id="PS51898">
    <property type="entry name" value="TYR_RECOMBINASE"/>
    <property type="match status" value="1"/>
</dbReference>
<comment type="similarity">
    <text evidence="1">Belongs to the 'phage' integrase family.</text>
</comment>
<dbReference type="GO" id="GO:0015074">
    <property type="term" value="P:DNA integration"/>
    <property type="evidence" value="ECO:0007669"/>
    <property type="project" value="UniProtKB-KW"/>
</dbReference>
<proteinExistence type="inferred from homology"/>
<dbReference type="CDD" id="cd00796">
    <property type="entry name" value="INT_Rci_Hp1_C"/>
    <property type="match status" value="1"/>
</dbReference>
<dbReference type="InterPro" id="IPR002104">
    <property type="entry name" value="Integrase_catalytic"/>
</dbReference>
<dbReference type="Pfam" id="PF00589">
    <property type="entry name" value="Phage_integrase"/>
    <property type="match status" value="1"/>
</dbReference>
<feature type="domain" description="Tyr recombinase" evidence="5">
    <location>
        <begin position="150"/>
        <end position="321"/>
    </location>
</feature>
<dbReference type="InterPro" id="IPR011010">
    <property type="entry name" value="DNA_brk_join_enz"/>
</dbReference>
<dbReference type="Gene3D" id="1.10.443.10">
    <property type="entry name" value="Intergrase catalytic core"/>
    <property type="match status" value="1"/>
</dbReference>
<accession>A0A8B2NMM4</accession>
<name>A0A8B2NMM4_9HYPH</name>
<keyword evidence="7" id="KW-1185">Reference proteome</keyword>
<sequence length="325" mass="36944">MPDWQRKLYRGRWYAVRPSARGSERVALGTADEAKSLEAFTAFLATIKKPKGRSIADLWDAYCVDKEGKRVLVAMRSEWKSLGPVFGHLLPEHVTVQHSRDYAAARREKKIKDGTIWTELGHLRTVLNWASERGIIEKAPFIELPMKPPPKDRHLTRTEARRLMDSAEMPHIRLYIVLLLTTAARNEAALELTWDRVDFERGVVRLGLFSGQRRKGRGSPPMNDLLREELQTARKSATSPWVIEYAGRRVTTVKRGFNAAVVRSKVAGVTPHVLRHTAAVWMAEAGVPMAEIAQFLGHEDSRITERVYARFSPYHLRKAASSLEF</sequence>
<dbReference type="Proteomes" id="UP000249590">
    <property type="component" value="Unassembled WGS sequence"/>
</dbReference>
<dbReference type="InterPro" id="IPR050090">
    <property type="entry name" value="Tyrosine_recombinase_XerCD"/>
</dbReference>
<dbReference type="InterPro" id="IPR013762">
    <property type="entry name" value="Integrase-like_cat_sf"/>
</dbReference>
<evidence type="ECO:0000313" key="7">
    <source>
        <dbReference type="Proteomes" id="UP000249590"/>
    </source>
</evidence>
<dbReference type="SUPFAM" id="SSF56349">
    <property type="entry name" value="DNA breaking-rejoining enzymes"/>
    <property type="match status" value="1"/>
</dbReference>
<reference evidence="6 7" key="1">
    <citation type="submission" date="2018-05" db="EMBL/GenBank/DDBJ databases">
        <title>Acuticoccus sediminis sp. nov., isolated from deep-sea sediment of Indian Ocean.</title>
        <authorList>
            <person name="Liu X."/>
            <person name="Lai Q."/>
            <person name="Du Y."/>
            <person name="Sun F."/>
            <person name="Zhang X."/>
            <person name="Wang S."/>
            <person name="Shao Z."/>
        </authorList>
    </citation>
    <scope>NUCLEOTIDE SEQUENCE [LARGE SCALE GENOMIC DNA]</scope>
    <source>
        <strain evidence="6 7">PTG4-2</strain>
    </source>
</reference>
<evidence type="ECO:0000256" key="1">
    <source>
        <dbReference type="ARBA" id="ARBA00008857"/>
    </source>
</evidence>
<dbReference type="PANTHER" id="PTHR30349:SF64">
    <property type="entry name" value="PROPHAGE INTEGRASE INTD-RELATED"/>
    <property type="match status" value="1"/>
</dbReference>
<keyword evidence="3" id="KW-0238">DNA-binding</keyword>
<protein>
    <submittedName>
        <fullName evidence="6">Integrase</fullName>
    </submittedName>
</protein>
<dbReference type="AlphaFoldDB" id="A0A8B2NMM4"/>
<dbReference type="GO" id="GO:0003677">
    <property type="term" value="F:DNA binding"/>
    <property type="evidence" value="ECO:0007669"/>
    <property type="project" value="UniProtKB-KW"/>
</dbReference>
<evidence type="ECO:0000259" key="5">
    <source>
        <dbReference type="PROSITE" id="PS51898"/>
    </source>
</evidence>
<keyword evidence="2" id="KW-0229">DNA integration</keyword>
<evidence type="ECO:0000256" key="4">
    <source>
        <dbReference type="ARBA" id="ARBA00023172"/>
    </source>
</evidence>
<evidence type="ECO:0000313" key="6">
    <source>
        <dbReference type="EMBL" id="RAH97836.1"/>
    </source>
</evidence>
<dbReference type="EMBL" id="QHHQ01000008">
    <property type="protein sequence ID" value="RAH97836.1"/>
    <property type="molecule type" value="Genomic_DNA"/>
</dbReference>
<dbReference type="GO" id="GO:0006310">
    <property type="term" value="P:DNA recombination"/>
    <property type="evidence" value="ECO:0007669"/>
    <property type="project" value="UniProtKB-KW"/>
</dbReference>
<gene>
    <name evidence="6" type="ORF">DLJ53_28815</name>
</gene>